<protein>
    <recommendedName>
        <fullName evidence="4">60S ribosomal protein L6</fullName>
    </recommendedName>
</protein>
<dbReference type="SUPFAM" id="SSF50104">
    <property type="entry name" value="Translation proteins SH3-like domain"/>
    <property type="match status" value="1"/>
</dbReference>
<proteinExistence type="inferred from homology"/>
<dbReference type="InterPro" id="IPR014722">
    <property type="entry name" value="Rib_uL2_dom2"/>
</dbReference>
<dbReference type="AlphaFoldDB" id="A0AAW2Z1B0"/>
<evidence type="ECO:0000313" key="5">
    <source>
        <dbReference type="EMBL" id="KAL0483079.1"/>
    </source>
</evidence>
<evidence type="ECO:0000256" key="1">
    <source>
        <dbReference type="ARBA" id="ARBA00010592"/>
    </source>
</evidence>
<reference evidence="5 6" key="1">
    <citation type="submission" date="2024-03" db="EMBL/GenBank/DDBJ databases">
        <title>The Acrasis kona genome and developmental transcriptomes reveal deep origins of eukaryotic multicellular pathways.</title>
        <authorList>
            <person name="Sheikh S."/>
            <person name="Fu C.-J."/>
            <person name="Brown M.W."/>
            <person name="Baldauf S.L."/>
        </authorList>
    </citation>
    <scope>NUCLEOTIDE SEQUENCE [LARGE SCALE GENOMIC DNA]</scope>
    <source>
        <strain evidence="5 6">ATCC MYA-3509</strain>
    </source>
</reference>
<dbReference type="Proteomes" id="UP001431209">
    <property type="component" value="Unassembled WGS sequence"/>
</dbReference>
<gene>
    <name evidence="5" type="ORF">AKO1_014991</name>
</gene>
<dbReference type="GO" id="GO:0003735">
    <property type="term" value="F:structural constituent of ribosome"/>
    <property type="evidence" value="ECO:0007669"/>
    <property type="project" value="InterPro"/>
</dbReference>
<dbReference type="EMBL" id="JAOPGA020000927">
    <property type="protein sequence ID" value="KAL0483079.1"/>
    <property type="molecule type" value="Genomic_DNA"/>
</dbReference>
<dbReference type="PROSITE" id="PS01170">
    <property type="entry name" value="RIBOSOMAL_L6E"/>
    <property type="match status" value="1"/>
</dbReference>
<comment type="similarity">
    <text evidence="1 4">Belongs to the eukaryotic ribosomal protein eL6 family.</text>
</comment>
<sequence length="245" mass="27547">MPAKAVTKNPTNPKSAEPLVGVPRYGQRNNKGLYAVVKNPEKRAKKVVKPAKQQVVKTFGKKNPKQVVVEEKFAKYYPVVRSFATKTKASNQTKLRKSITNGTVVILLAGRFAGKRVVVLKQLPSGLLLVTGPYKVNGVPLRRVDQRYVIATSTKVDVSSVQIPEQVTDKLWAKDKKSVKDVKKDDEKKFFEKKQQNPLPAEFVQYQQTVDEALIKVIGGTEYLKEFLGTRFSLSNGQYPHEMKF</sequence>
<keyword evidence="3 4" id="KW-0687">Ribonucleoprotein</keyword>
<dbReference type="InterPro" id="IPR049633">
    <property type="entry name" value="Ribosomal_eL6_CS"/>
</dbReference>
<accession>A0AAW2Z1B0</accession>
<dbReference type="GO" id="GO:0003723">
    <property type="term" value="F:RNA binding"/>
    <property type="evidence" value="ECO:0007669"/>
    <property type="project" value="TreeGrafter"/>
</dbReference>
<dbReference type="PANTHER" id="PTHR10715:SF0">
    <property type="entry name" value="LARGE RIBOSOMAL SUBUNIT PROTEIN EL6"/>
    <property type="match status" value="1"/>
</dbReference>
<comment type="caution">
    <text evidence="5">The sequence shown here is derived from an EMBL/GenBank/DDBJ whole genome shotgun (WGS) entry which is preliminary data.</text>
</comment>
<dbReference type="Pfam" id="PF01159">
    <property type="entry name" value="Ribosomal_L6e"/>
    <property type="match status" value="1"/>
</dbReference>
<dbReference type="CDD" id="cd13156">
    <property type="entry name" value="KOW_RPL6"/>
    <property type="match status" value="1"/>
</dbReference>
<name>A0AAW2Z1B0_9EUKA</name>
<dbReference type="InterPro" id="IPR041997">
    <property type="entry name" value="Ribosomal_eL6_KOW"/>
</dbReference>
<dbReference type="GO" id="GO:0002181">
    <property type="term" value="P:cytoplasmic translation"/>
    <property type="evidence" value="ECO:0007669"/>
    <property type="project" value="TreeGrafter"/>
</dbReference>
<evidence type="ECO:0000313" key="6">
    <source>
        <dbReference type="Proteomes" id="UP001431209"/>
    </source>
</evidence>
<keyword evidence="2 4" id="KW-0689">Ribosomal protein</keyword>
<dbReference type="FunFam" id="2.30.30.30:FF:000014">
    <property type="entry name" value="60S ribosomal protein L6"/>
    <property type="match status" value="1"/>
</dbReference>
<dbReference type="Gene3D" id="2.30.30.30">
    <property type="match status" value="1"/>
</dbReference>
<evidence type="ECO:0000256" key="2">
    <source>
        <dbReference type="ARBA" id="ARBA00022980"/>
    </source>
</evidence>
<dbReference type="PANTHER" id="PTHR10715">
    <property type="entry name" value="60S RIBOSOMAL PROTEIN L6"/>
    <property type="match status" value="1"/>
</dbReference>
<evidence type="ECO:0000256" key="3">
    <source>
        <dbReference type="ARBA" id="ARBA00023274"/>
    </source>
</evidence>
<evidence type="ECO:0000256" key="4">
    <source>
        <dbReference type="RuleBase" id="RU000662"/>
    </source>
</evidence>
<dbReference type="InterPro" id="IPR000915">
    <property type="entry name" value="60S_ribosomal_eL6"/>
</dbReference>
<dbReference type="InterPro" id="IPR008991">
    <property type="entry name" value="Translation_prot_SH3-like_sf"/>
</dbReference>
<dbReference type="GO" id="GO:0022625">
    <property type="term" value="C:cytosolic large ribosomal subunit"/>
    <property type="evidence" value="ECO:0007669"/>
    <property type="project" value="TreeGrafter"/>
</dbReference>
<keyword evidence="6" id="KW-1185">Reference proteome</keyword>
<dbReference type="GO" id="GO:0000027">
    <property type="term" value="P:ribosomal large subunit assembly"/>
    <property type="evidence" value="ECO:0007669"/>
    <property type="project" value="TreeGrafter"/>
</dbReference>
<organism evidence="5 6">
    <name type="scientific">Acrasis kona</name>
    <dbReference type="NCBI Taxonomy" id="1008807"/>
    <lineage>
        <taxon>Eukaryota</taxon>
        <taxon>Discoba</taxon>
        <taxon>Heterolobosea</taxon>
        <taxon>Tetramitia</taxon>
        <taxon>Eutetramitia</taxon>
        <taxon>Acrasidae</taxon>
        <taxon>Acrasis</taxon>
    </lineage>
</organism>